<reference evidence="9 10" key="1">
    <citation type="submission" date="2020-08" db="EMBL/GenBank/DDBJ databases">
        <title>Cohnella phylogeny.</title>
        <authorList>
            <person name="Dunlap C."/>
        </authorList>
    </citation>
    <scope>NUCLEOTIDE SEQUENCE [LARGE SCALE GENOMIC DNA]</scope>
    <source>
        <strain evidence="9 10">CBP 2801</strain>
    </source>
</reference>
<keyword evidence="4" id="KW-0309">Germination</keyword>
<dbReference type="EMBL" id="JACJVO010000017">
    <property type="protein sequence ID" value="MBB6732119.1"/>
    <property type="molecule type" value="Genomic_DNA"/>
</dbReference>
<feature type="transmembrane region" description="Helical" evidence="8">
    <location>
        <begin position="12"/>
        <end position="33"/>
    </location>
</feature>
<proteinExistence type="inferred from homology"/>
<feature type="transmembrane region" description="Helical" evidence="8">
    <location>
        <begin position="269"/>
        <end position="291"/>
    </location>
</feature>
<comment type="subcellular location">
    <subcellularLocation>
        <location evidence="1">Membrane</location>
        <topology evidence="1">Multi-pass membrane protein</topology>
    </subcellularLocation>
</comment>
<evidence type="ECO:0000256" key="6">
    <source>
        <dbReference type="ARBA" id="ARBA00022989"/>
    </source>
</evidence>
<gene>
    <name evidence="9" type="ORF">H7C18_14455</name>
</gene>
<keyword evidence="7 8" id="KW-0472">Membrane</keyword>
<keyword evidence="10" id="KW-1185">Reference proteome</keyword>
<dbReference type="Proteomes" id="UP000564644">
    <property type="component" value="Unassembled WGS sequence"/>
</dbReference>
<keyword evidence="5 8" id="KW-0812">Transmembrane</keyword>
<dbReference type="Pfam" id="PF03845">
    <property type="entry name" value="Spore_permease"/>
    <property type="match status" value="1"/>
</dbReference>
<evidence type="ECO:0000313" key="9">
    <source>
        <dbReference type="EMBL" id="MBB6732119.1"/>
    </source>
</evidence>
<name>A0A7X0SNI8_9BACL</name>
<sequence>MNERITGTQLAGLLFSFVFPVLVIPAPGIMASFAKQNAWLAVLPGTLLAVLNIWVMTALSKRYPGLTILQYSEKIVGKWLGKALGLYFFYFWFSLASAAINEHSRFINTFLLPRTPPIVGVGTIILLAALAVYAGIEVIGRCNTFLMIFIFAFLLPLCILALNDANPERLKPVLAEGIVPVLQGGLPISANINQVFLLSWLIPFLHQRQKARKAAMYALLGIAGLIIIVDLLTVMVFGPITGKLTYSFLSLIQFVGIQGSFERLEALAVAIWVAGIFIKVSLCLFMLALCLSNVFGIRSYRDIVAPIALLSLIGAIWAFKTNTDFQQFETFSYPLWAILTQNVLPAALLCIDALKGNARPLLS</sequence>
<dbReference type="Gene3D" id="1.20.1740.10">
    <property type="entry name" value="Amino acid/polyamine transporter I"/>
    <property type="match status" value="1"/>
</dbReference>
<dbReference type="NCBIfam" id="TIGR00912">
    <property type="entry name" value="2A0309"/>
    <property type="match status" value="1"/>
</dbReference>
<feature type="transmembrane region" description="Helical" evidence="8">
    <location>
        <begin position="331"/>
        <end position="354"/>
    </location>
</feature>
<feature type="transmembrane region" description="Helical" evidence="8">
    <location>
        <begin position="182"/>
        <end position="205"/>
    </location>
</feature>
<comment type="caution">
    <text evidence="9">The sequence shown here is derived from an EMBL/GenBank/DDBJ whole genome shotgun (WGS) entry which is preliminary data.</text>
</comment>
<feature type="transmembrane region" description="Helical" evidence="8">
    <location>
        <begin position="118"/>
        <end position="136"/>
    </location>
</feature>
<evidence type="ECO:0000256" key="8">
    <source>
        <dbReference type="SAM" id="Phobius"/>
    </source>
</evidence>
<dbReference type="AlphaFoldDB" id="A0A7X0SNI8"/>
<evidence type="ECO:0000313" key="10">
    <source>
        <dbReference type="Proteomes" id="UP000564644"/>
    </source>
</evidence>
<protein>
    <submittedName>
        <fullName evidence="9">GerAB/ArcD/ProY family transporter</fullName>
    </submittedName>
</protein>
<feature type="transmembrane region" description="Helical" evidence="8">
    <location>
        <begin position="39"/>
        <end position="59"/>
    </location>
</feature>
<evidence type="ECO:0000256" key="3">
    <source>
        <dbReference type="ARBA" id="ARBA00022448"/>
    </source>
</evidence>
<accession>A0A7X0SNI8</accession>
<feature type="transmembrane region" description="Helical" evidence="8">
    <location>
        <begin position="143"/>
        <end position="162"/>
    </location>
</feature>
<dbReference type="InterPro" id="IPR004761">
    <property type="entry name" value="Spore_GerAB"/>
</dbReference>
<keyword evidence="3" id="KW-0813">Transport</keyword>
<dbReference type="RefSeq" id="WP_185129783.1">
    <property type="nucleotide sequence ID" value="NZ_JACJVO010000017.1"/>
</dbReference>
<evidence type="ECO:0000256" key="2">
    <source>
        <dbReference type="ARBA" id="ARBA00007998"/>
    </source>
</evidence>
<organism evidence="9 10">
    <name type="scientific">Cohnella zeiphila</name>
    <dbReference type="NCBI Taxonomy" id="2761120"/>
    <lineage>
        <taxon>Bacteria</taxon>
        <taxon>Bacillati</taxon>
        <taxon>Bacillota</taxon>
        <taxon>Bacilli</taxon>
        <taxon>Bacillales</taxon>
        <taxon>Paenibacillaceae</taxon>
        <taxon>Cohnella</taxon>
    </lineage>
</organism>
<dbReference type="GO" id="GO:0016020">
    <property type="term" value="C:membrane"/>
    <property type="evidence" value="ECO:0007669"/>
    <property type="project" value="UniProtKB-SubCell"/>
</dbReference>
<evidence type="ECO:0000256" key="5">
    <source>
        <dbReference type="ARBA" id="ARBA00022692"/>
    </source>
</evidence>
<evidence type="ECO:0000256" key="7">
    <source>
        <dbReference type="ARBA" id="ARBA00023136"/>
    </source>
</evidence>
<feature type="transmembrane region" description="Helical" evidence="8">
    <location>
        <begin position="79"/>
        <end position="98"/>
    </location>
</feature>
<evidence type="ECO:0000256" key="4">
    <source>
        <dbReference type="ARBA" id="ARBA00022544"/>
    </source>
</evidence>
<dbReference type="PANTHER" id="PTHR34975">
    <property type="entry name" value="SPORE GERMINATION PROTEIN A2"/>
    <property type="match status" value="1"/>
</dbReference>
<feature type="transmembrane region" description="Helical" evidence="8">
    <location>
        <begin position="303"/>
        <end position="319"/>
    </location>
</feature>
<keyword evidence="6 8" id="KW-1133">Transmembrane helix</keyword>
<comment type="similarity">
    <text evidence="2">Belongs to the amino acid-polyamine-organocation (APC) superfamily. Spore germination protein (SGP) (TC 2.A.3.9) family.</text>
</comment>
<dbReference type="PANTHER" id="PTHR34975:SF2">
    <property type="entry name" value="SPORE GERMINATION PROTEIN A2"/>
    <property type="match status" value="1"/>
</dbReference>
<evidence type="ECO:0000256" key="1">
    <source>
        <dbReference type="ARBA" id="ARBA00004141"/>
    </source>
</evidence>
<dbReference type="GO" id="GO:0009847">
    <property type="term" value="P:spore germination"/>
    <property type="evidence" value="ECO:0007669"/>
    <property type="project" value="InterPro"/>
</dbReference>
<feature type="transmembrane region" description="Helical" evidence="8">
    <location>
        <begin position="217"/>
        <end position="240"/>
    </location>
</feature>